<evidence type="ECO:0000313" key="2">
    <source>
        <dbReference type="Proteomes" id="UP000055048"/>
    </source>
</evidence>
<gene>
    <name evidence="1" type="ORF">T05_14484</name>
</gene>
<reference evidence="1 2" key="1">
    <citation type="submission" date="2015-01" db="EMBL/GenBank/DDBJ databases">
        <title>Evolution of Trichinella species and genotypes.</title>
        <authorList>
            <person name="Korhonen P.K."/>
            <person name="Edoardo P."/>
            <person name="Giuseppe L.R."/>
            <person name="Gasser R.B."/>
        </authorList>
    </citation>
    <scope>NUCLEOTIDE SEQUENCE [LARGE SCALE GENOMIC DNA]</scope>
    <source>
        <strain evidence="1">ISS417</strain>
    </source>
</reference>
<dbReference type="AlphaFoldDB" id="A0A0V0SP29"/>
<proteinExistence type="predicted"/>
<comment type="caution">
    <text evidence="1">The sequence shown here is derived from an EMBL/GenBank/DDBJ whole genome shotgun (WGS) entry which is preliminary data.</text>
</comment>
<dbReference type="Proteomes" id="UP000055048">
    <property type="component" value="Unassembled WGS sequence"/>
</dbReference>
<protein>
    <submittedName>
        <fullName evidence="1">Uncharacterized protein</fullName>
    </submittedName>
</protein>
<keyword evidence="2" id="KW-1185">Reference proteome</keyword>
<evidence type="ECO:0000313" key="1">
    <source>
        <dbReference type="EMBL" id="KRX28669.1"/>
    </source>
</evidence>
<accession>A0A0V0SP29</accession>
<dbReference type="EMBL" id="JYDJ01004221">
    <property type="protein sequence ID" value="KRX28669.1"/>
    <property type="molecule type" value="Genomic_DNA"/>
</dbReference>
<sequence length="32" mass="3722">MRAHSIEQYLLVCCTDSSQETDESNIRYGRES</sequence>
<organism evidence="1 2">
    <name type="scientific">Trichinella murrelli</name>
    <dbReference type="NCBI Taxonomy" id="144512"/>
    <lineage>
        <taxon>Eukaryota</taxon>
        <taxon>Metazoa</taxon>
        <taxon>Ecdysozoa</taxon>
        <taxon>Nematoda</taxon>
        <taxon>Enoplea</taxon>
        <taxon>Dorylaimia</taxon>
        <taxon>Trichinellida</taxon>
        <taxon>Trichinellidae</taxon>
        <taxon>Trichinella</taxon>
    </lineage>
</organism>
<name>A0A0V0SP29_9BILA</name>